<dbReference type="SUPFAM" id="SSF48652">
    <property type="entry name" value="Tetraspanin"/>
    <property type="match status" value="2"/>
</dbReference>
<feature type="transmembrane region" description="Helical" evidence="5">
    <location>
        <begin position="286"/>
        <end position="307"/>
    </location>
</feature>
<dbReference type="VEuPathDB" id="VectorBase:GMOY003644"/>
<evidence type="ECO:0000256" key="2">
    <source>
        <dbReference type="ARBA" id="ARBA00022692"/>
    </source>
</evidence>
<dbReference type="PANTHER" id="PTHR19282">
    <property type="entry name" value="TETRASPANIN"/>
    <property type="match status" value="1"/>
</dbReference>
<evidence type="ECO:0000313" key="7">
    <source>
        <dbReference type="EnsemblMetazoa" id="GMOY003644-PA"/>
    </source>
</evidence>
<dbReference type="EMBL" id="CCAG010006436">
    <property type="status" value="NOT_ANNOTATED_CDS"/>
    <property type="molecule type" value="Genomic_DNA"/>
</dbReference>
<evidence type="ECO:0000256" key="3">
    <source>
        <dbReference type="ARBA" id="ARBA00022989"/>
    </source>
</evidence>
<sequence>MKMSFSTDIWKYALLVLSILISKVSSGPFAYAYATLIECLQYVNRIVIVPSVESLFALCGYRIGKLWQLNAVGIISIGVLVLGGAGTATGAYIITLIGFLVFGVAGVGCFTSMRESHILSITFLGVAGLSIFCETVFMIAFAAMKKDFIEMTGERVTKVWEQELIKPDSMFGVQMQYQCCGKDSPQDYLQDDDDVLPPSCCRLQDCSDDYNIFTKGCLTSAVKFVDDHSDYLILCLVAGYENQKIKMGCPSGAMKCVLNAMNAVLAVLGILVIALATVSLQTAPPAYVIYLYVLGSVNFFAAMLGCCGICREHFWMTATYTVIILASLVSQIIRKAYAFDSDAIKDFATADVERTWLDEIQNPGAMDKTQETYKCCGKTGPNDYANINRPYPASCYRKMTTSPYEIGCIAAAQKKFLEIFNYSSNSAWGNLAYTNIKE</sequence>
<feature type="transmembrane region" description="Helical" evidence="5">
    <location>
        <begin position="73"/>
        <end position="106"/>
    </location>
</feature>
<proteinExistence type="predicted"/>
<keyword evidence="4 5" id="KW-0472">Membrane</keyword>
<evidence type="ECO:0000313" key="8">
    <source>
        <dbReference type="Proteomes" id="UP000092444"/>
    </source>
</evidence>
<keyword evidence="6" id="KW-0732">Signal</keyword>
<dbReference type="STRING" id="37546.A0A1B0FIH5"/>
<name>A0A1B0FIH5_GLOMM</name>
<organism evidence="7 8">
    <name type="scientific">Glossina morsitans morsitans</name>
    <name type="common">Savannah tsetse fly</name>
    <dbReference type="NCBI Taxonomy" id="37546"/>
    <lineage>
        <taxon>Eukaryota</taxon>
        <taxon>Metazoa</taxon>
        <taxon>Ecdysozoa</taxon>
        <taxon>Arthropoda</taxon>
        <taxon>Hexapoda</taxon>
        <taxon>Insecta</taxon>
        <taxon>Pterygota</taxon>
        <taxon>Neoptera</taxon>
        <taxon>Endopterygota</taxon>
        <taxon>Diptera</taxon>
        <taxon>Brachycera</taxon>
        <taxon>Muscomorpha</taxon>
        <taxon>Hippoboscoidea</taxon>
        <taxon>Glossinidae</taxon>
        <taxon>Glossina</taxon>
    </lineage>
</organism>
<dbReference type="Proteomes" id="UP000092444">
    <property type="component" value="Unassembled WGS sequence"/>
</dbReference>
<evidence type="ECO:0000256" key="6">
    <source>
        <dbReference type="SAM" id="SignalP"/>
    </source>
</evidence>
<dbReference type="GO" id="GO:0005886">
    <property type="term" value="C:plasma membrane"/>
    <property type="evidence" value="ECO:0007669"/>
    <property type="project" value="TreeGrafter"/>
</dbReference>
<evidence type="ECO:0000256" key="1">
    <source>
        <dbReference type="ARBA" id="ARBA00004141"/>
    </source>
</evidence>
<dbReference type="Pfam" id="PF00335">
    <property type="entry name" value="Tetraspanin"/>
    <property type="match status" value="2"/>
</dbReference>
<feature type="transmembrane region" description="Helical" evidence="5">
    <location>
        <begin position="256"/>
        <end position="280"/>
    </location>
</feature>
<dbReference type="CDD" id="cd03127">
    <property type="entry name" value="tetraspanin_LEL"/>
    <property type="match status" value="2"/>
</dbReference>
<dbReference type="PANTHER" id="PTHR19282:SF562">
    <property type="entry name" value="AT12771P-RELATED"/>
    <property type="match status" value="1"/>
</dbReference>
<dbReference type="InterPro" id="IPR008952">
    <property type="entry name" value="Tetraspanin_EC2_sf"/>
</dbReference>
<dbReference type="EnsemblMetazoa" id="GMOY003644-RA">
    <property type="protein sequence ID" value="GMOY003644-PA"/>
    <property type="gene ID" value="GMOY003644"/>
</dbReference>
<accession>A0A1B0FIH5</accession>
<keyword evidence="8" id="KW-1185">Reference proteome</keyword>
<keyword evidence="2 5" id="KW-0812">Transmembrane</keyword>
<evidence type="ECO:0000256" key="5">
    <source>
        <dbReference type="SAM" id="Phobius"/>
    </source>
</evidence>
<feature type="transmembrane region" description="Helical" evidence="5">
    <location>
        <begin position="118"/>
        <end position="143"/>
    </location>
</feature>
<feature type="chain" id="PRO_5008407590" evidence="6">
    <location>
        <begin position="27"/>
        <end position="438"/>
    </location>
</feature>
<reference evidence="7" key="1">
    <citation type="submission" date="2020-05" db="UniProtKB">
        <authorList>
            <consortium name="EnsemblMetazoa"/>
        </authorList>
    </citation>
    <scope>IDENTIFICATION</scope>
    <source>
        <strain evidence="7">Yale</strain>
    </source>
</reference>
<evidence type="ECO:0000256" key="4">
    <source>
        <dbReference type="ARBA" id="ARBA00023136"/>
    </source>
</evidence>
<keyword evidence="3 5" id="KW-1133">Transmembrane helix</keyword>
<protein>
    <submittedName>
        <fullName evidence="7">Uncharacterized protein</fullName>
    </submittedName>
</protein>
<dbReference type="AlphaFoldDB" id="A0A1B0FIH5"/>
<dbReference type="Gene3D" id="1.10.1450.10">
    <property type="entry name" value="Tetraspanin"/>
    <property type="match status" value="2"/>
</dbReference>
<feature type="signal peptide" evidence="6">
    <location>
        <begin position="1"/>
        <end position="26"/>
    </location>
</feature>
<comment type="subcellular location">
    <subcellularLocation>
        <location evidence="1">Membrane</location>
        <topology evidence="1">Multi-pass membrane protein</topology>
    </subcellularLocation>
</comment>
<dbReference type="InterPro" id="IPR018499">
    <property type="entry name" value="Tetraspanin/Peripherin"/>
</dbReference>